<keyword evidence="4" id="KW-0653">Protein transport</keyword>
<dbReference type="PROSITE" id="PS51257">
    <property type="entry name" value="PROKAR_LIPOPROTEIN"/>
    <property type="match status" value="1"/>
</dbReference>
<evidence type="ECO:0000256" key="2">
    <source>
        <dbReference type="ARBA" id="ARBA00022448"/>
    </source>
</evidence>
<organism evidence="5 6">
    <name type="scientific">Cardamine amara subsp. amara</name>
    <dbReference type="NCBI Taxonomy" id="228776"/>
    <lineage>
        <taxon>Eukaryota</taxon>
        <taxon>Viridiplantae</taxon>
        <taxon>Streptophyta</taxon>
        <taxon>Embryophyta</taxon>
        <taxon>Tracheophyta</taxon>
        <taxon>Spermatophyta</taxon>
        <taxon>Magnoliopsida</taxon>
        <taxon>eudicotyledons</taxon>
        <taxon>Gunneridae</taxon>
        <taxon>Pentapetalae</taxon>
        <taxon>rosids</taxon>
        <taxon>malvids</taxon>
        <taxon>Brassicales</taxon>
        <taxon>Brassicaceae</taxon>
        <taxon>Cardamineae</taxon>
        <taxon>Cardamine</taxon>
    </lineage>
</organism>
<dbReference type="InterPro" id="IPR000225">
    <property type="entry name" value="Armadillo"/>
</dbReference>
<dbReference type="GO" id="GO:0015031">
    <property type="term" value="P:protein transport"/>
    <property type="evidence" value="ECO:0007669"/>
    <property type="project" value="UniProtKB-KW"/>
</dbReference>
<dbReference type="InterPro" id="IPR011989">
    <property type="entry name" value="ARM-like"/>
</dbReference>
<accession>A0ABD1AD52</accession>
<keyword evidence="3" id="KW-0677">Repeat</keyword>
<keyword evidence="6" id="KW-1185">Reference proteome</keyword>
<evidence type="ECO:0000313" key="6">
    <source>
        <dbReference type="Proteomes" id="UP001558713"/>
    </source>
</evidence>
<evidence type="ECO:0000256" key="1">
    <source>
        <dbReference type="ARBA" id="ARBA00010394"/>
    </source>
</evidence>
<gene>
    <name evidence="5" type="ORF">V5N11_011878</name>
</gene>
<comment type="similarity">
    <text evidence="1">Belongs to the importin alpha family.</text>
</comment>
<dbReference type="PANTHER" id="PTHR23316">
    <property type="entry name" value="IMPORTIN ALPHA"/>
    <property type="match status" value="1"/>
</dbReference>
<sequence>MGNFKFTLSGSHNQIMYLVGQSCIKPLCDNLLMTCPDPRILSKCLNGLENILKVGEAEKNTGAVNYYCQLIDDEKGQDKIETLRTGYVLAMKRKIRRHKQPPR</sequence>
<dbReference type="EMBL" id="JBANAX010000547">
    <property type="protein sequence ID" value="KAL1204036.1"/>
    <property type="molecule type" value="Genomic_DNA"/>
</dbReference>
<dbReference type="AlphaFoldDB" id="A0ABD1AD52"/>
<dbReference type="InterPro" id="IPR016024">
    <property type="entry name" value="ARM-type_fold"/>
</dbReference>
<dbReference type="SUPFAM" id="SSF48371">
    <property type="entry name" value="ARM repeat"/>
    <property type="match status" value="1"/>
</dbReference>
<proteinExistence type="inferred from homology"/>
<evidence type="ECO:0000256" key="3">
    <source>
        <dbReference type="ARBA" id="ARBA00022737"/>
    </source>
</evidence>
<keyword evidence="2" id="KW-0813">Transport</keyword>
<reference evidence="5 6" key="1">
    <citation type="submission" date="2024-04" db="EMBL/GenBank/DDBJ databases">
        <title>Genome assembly C_amara_ONT_v2.</title>
        <authorList>
            <person name="Yant L."/>
            <person name="Moore C."/>
            <person name="Slenker M."/>
        </authorList>
    </citation>
    <scope>NUCLEOTIDE SEQUENCE [LARGE SCALE GENOMIC DNA]</scope>
    <source>
        <tissue evidence="5">Leaf</tissue>
    </source>
</reference>
<evidence type="ECO:0000313" key="5">
    <source>
        <dbReference type="EMBL" id="KAL1204036.1"/>
    </source>
</evidence>
<name>A0ABD1AD52_CARAN</name>
<evidence type="ECO:0000256" key="4">
    <source>
        <dbReference type="ARBA" id="ARBA00022927"/>
    </source>
</evidence>
<dbReference type="Gene3D" id="1.25.10.10">
    <property type="entry name" value="Leucine-rich Repeat Variant"/>
    <property type="match status" value="1"/>
</dbReference>
<dbReference type="Proteomes" id="UP001558713">
    <property type="component" value="Unassembled WGS sequence"/>
</dbReference>
<protein>
    <submittedName>
        <fullName evidence="5">Importin subunit alpha-1</fullName>
    </submittedName>
</protein>
<comment type="caution">
    <text evidence="5">The sequence shown here is derived from an EMBL/GenBank/DDBJ whole genome shotgun (WGS) entry which is preliminary data.</text>
</comment>
<dbReference type="Pfam" id="PF00514">
    <property type="entry name" value="Arm"/>
    <property type="match status" value="1"/>
</dbReference>